<dbReference type="InterPro" id="IPR027417">
    <property type="entry name" value="P-loop_NTPase"/>
</dbReference>
<dbReference type="InterPro" id="IPR047641">
    <property type="entry name" value="ABC_transpr_MalK/UgpC-like"/>
</dbReference>
<dbReference type="GO" id="GO:0008643">
    <property type="term" value="P:carbohydrate transport"/>
    <property type="evidence" value="ECO:0007669"/>
    <property type="project" value="InterPro"/>
</dbReference>
<dbReference type="InterPro" id="IPR017871">
    <property type="entry name" value="ABC_transporter-like_CS"/>
</dbReference>
<keyword evidence="1" id="KW-0813">Transport</keyword>
<dbReference type="SMART" id="SM00382">
    <property type="entry name" value="AAA"/>
    <property type="match status" value="1"/>
</dbReference>
<dbReference type="Gene3D" id="2.40.50.100">
    <property type="match status" value="1"/>
</dbReference>
<dbReference type="PANTHER" id="PTHR43875:SF1">
    <property type="entry name" value="OSMOPROTECTIVE COMPOUNDS UPTAKE ATP-BINDING PROTEIN GGTA"/>
    <property type="match status" value="1"/>
</dbReference>
<evidence type="ECO:0000313" key="5">
    <source>
        <dbReference type="EMBL" id="ADB53291.1"/>
    </source>
</evidence>
<dbReference type="AlphaFoldDB" id="D3FB99"/>
<dbReference type="GO" id="GO:0055052">
    <property type="term" value="C:ATP-binding cassette (ABC) transporter complex, substrate-binding subunit-containing"/>
    <property type="evidence" value="ECO:0007669"/>
    <property type="project" value="TreeGrafter"/>
</dbReference>
<feature type="domain" description="ABC transporter" evidence="4">
    <location>
        <begin position="4"/>
        <end position="235"/>
    </location>
</feature>
<evidence type="ECO:0000313" key="6">
    <source>
        <dbReference type="Proteomes" id="UP000008229"/>
    </source>
</evidence>
<dbReference type="FunFam" id="3.40.50.300:FF:000042">
    <property type="entry name" value="Maltose/maltodextrin ABC transporter, ATP-binding protein"/>
    <property type="match status" value="1"/>
</dbReference>
<dbReference type="KEGG" id="cwo:Cwoe_4879"/>
<dbReference type="Pfam" id="PF17912">
    <property type="entry name" value="OB_MalK"/>
    <property type="match status" value="1"/>
</dbReference>
<reference evidence="6" key="2">
    <citation type="submission" date="2010-01" db="EMBL/GenBank/DDBJ databases">
        <title>The complete genome of Conexibacter woesei DSM 14684.</title>
        <authorList>
            <consortium name="US DOE Joint Genome Institute (JGI-PGF)"/>
            <person name="Lucas S."/>
            <person name="Copeland A."/>
            <person name="Lapidus A."/>
            <person name="Glavina del Rio T."/>
            <person name="Dalin E."/>
            <person name="Tice H."/>
            <person name="Bruce D."/>
            <person name="Goodwin L."/>
            <person name="Pitluck S."/>
            <person name="Kyrpides N."/>
            <person name="Mavromatis K."/>
            <person name="Ivanova N."/>
            <person name="Mikhailova N."/>
            <person name="Chertkov O."/>
            <person name="Brettin T."/>
            <person name="Detter J.C."/>
            <person name="Han C."/>
            <person name="Larimer F."/>
            <person name="Land M."/>
            <person name="Hauser L."/>
            <person name="Markowitz V."/>
            <person name="Cheng J.-F."/>
            <person name="Hugenholtz P."/>
            <person name="Woyke T."/>
            <person name="Wu D."/>
            <person name="Pukall R."/>
            <person name="Steenblock K."/>
            <person name="Schneider S."/>
            <person name="Klenk H.-P."/>
            <person name="Eisen J.A."/>
        </authorList>
    </citation>
    <scope>NUCLEOTIDE SEQUENCE [LARGE SCALE GENOMIC DNA]</scope>
    <source>
        <strain evidence="6">DSM 14684 / CIP 108061 / JCM 11494 / NBRC 100937 / ID131577</strain>
    </source>
</reference>
<evidence type="ECO:0000256" key="1">
    <source>
        <dbReference type="ARBA" id="ARBA00022448"/>
    </source>
</evidence>
<dbReference type="SUPFAM" id="SSF52540">
    <property type="entry name" value="P-loop containing nucleoside triphosphate hydrolases"/>
    <property type="match status" value="1"/>
</dbReference>
<name>D3FB99_CONWI</name>
<dbReference type="GO" id="GO:0140359">
    <property type="term" value="F:ABC-type transporter activity"/>
    <property type="evidence" value="ECO:0007669"/>
    <property type="project" value="InterPro"/>
</dbReference>
<dbReference type="InterPro" id="IPR008995">
    <property type="entry name" value="Mo/tungstate-bd_C_term_dom"/>
</dbReference>
<proteinExistence type="predicted"/>
<dbReference type="Gene3D" id="2.40.50.140">
    <property type="entry name" value="Nucleic acid-binding proteins"/>
    <property type="match status" value="1"/>
</dbReference>
<dbReference type="CDD" id="cd03301">
    <property type="entry name" value="ABC_MalK_N"/>
    <property type="match status" value="1"/>
</dbReference>
<dbReference type="PANTHER" id="PTHR43875">
    <property type="entry name" value="MALTODEXTRIN IMPORT ATP-BINDING PROTEIN MSMX"/>
    <property type="match status" value="1"/>
</dbReference>
<dbReference type="InterPro" id="IPR003439">
    <property type="entry name" value="ABC_transporter-like_ATP-bd"/>
</dbReference>
<dbReference type="OrthoDB" id="7838608at2"/>
<dbReference type="Pfam" id="PF00005">
    <property type="entry name" value="ABC_tran"/>
    <property type="match status" value="1"/>
</dbReference>
<keyword evidence="6" id="KW-1185">Reference proteome</keyword>
<organism evidence="5 6">
    <name type="scientific">Conexibacter woesei (strain DSM 14684 / CCUG 47730 / CIP 108061 / JCM 11494 / NBRC 100937 / ID131577)</name>
    <dbReference type="NCBI Taxonomy" id="469383"/>
    <lineage>
        <taxon>Bacteria</taxon>
        <taxon>Bacillati</taxon>
        <taxon>Actinomycetota</taxon>
        <taxon>Thermoleophilia</taxon>
        <taxon>Solirubrobacterales</taxon>
        <taxon>Conexibacteraceae</taxon>
        <taxon>Conexibacter</taxon>
    </lineage>
</organism>
<dbReference type="GO" id="GO:0016887">
    <property type="term" value="F:ATP hydrolysis activity"/>
    <property type="evidence" value="ECO:0007669"/>
    <property type="project" value="InterPro"/>
</dbReference>
<dbReference type="eggNOG" id="COG3842">
    <property type="taxonomic scope" value="Bacteria"/>
</dbReference>
<dbReference type="GO" id="GO:0005524">
    <property type="term" value="F:ATP binding"/>
    <property type="evidence" value="ECO:0007669"/>
    <property type="project" value="UniProtKB-KW"/>
</dbReference>
<dbReference type="PROSITE" id="PS00211">
    <property type="entry name" value="ABC_TRANSPORTER_1"/>
    <property type="match status" value="1"/>
</dbReference>
<dbReference type="InterPro" id="IPR012340">
    <property type="entry name" value="NA-bd_OB-fold"/>
</dbReference>
<sequence>MGAIKIEQVSKVYEGDVRAVDAVELEVADGEFMVLVGPSGCGKSTLLRMIAGLEEVTLGRICIGDRDVTRLQPPDRDIAMVFQNYALYPHMTVAENLAFGLRQRRTPKDEVARRVDDVSKMLGLEELMRRKPVALSGGQRQRVAMGRALVREPAAFLMDEPLSNLDAKLRASMRGQLARLHDRVGTTTVYVTHDQVEAMTLGDRVAVMRGGVLQQCDVPQKLFREPANLFVAAFIGSPSMNLVEATISDGVVRFGEHTLPLPEGSGLGDLVGAGGERGVVLGLRPTDIDLSGPQADPTWPRIAVTVEAVEELGAETLAVFALEAQRVTAEAVRDASEQSNPDDGTLLADDQRARFTASVHGRHAVRAGERVDLAVDHRALHVFDPVSGEALGRRALVHA</sequence>
<evidence type="ECO:0000259" key="4">
    <source>
        <dbReference type="PROSITE" id="PS50893"/>
    </source>
</evidence>
<dbReference type="Gene3D" id="3.40.50.300">
    <property type="entry name" value="P-loop containing nucleotide triphosphate hydrolases"/>
    <property type="match status" value="1"/>
</dbReference>
<dbReference type="InterPro" id="IPR015855">
    <property type="entry name" value="ABC_transpr_MalK-like"/>
</dbReference>
<accession>D3FB99</accession>
<dbReference type="InterPro" id="IPR040582">
    <property type="entry name" value="OB_MalK-like"/>
</dbReference>
<dbReference type="RefSeq" id="WP_012936342.1">
    <property type="nucleotide sequence ID" value="NC_013739.1"/>
</dbReference>
<keyword evidence="2" id="KW-0547">Nucleotide-binding</keyword>
<protein>
    <submittedName>
        <fullName evidence="5">ABC transporter related protein</fullName>
    </submittedName>
</protein>
<dbReference type="EMBL" id="CP001854">
    <property type="protein sequence ID" value="ADB53291.1"/>
    <property type="molecule type" value="Genomic_DNA"/>
</dbReference>
<keyword evidence="3" id="KW-0067">ATP-binding</keyword>
<dbReference type="SUPFAM" id="SSF50331">
    <property type="entry name" value="MOP-like"/>
    <property type="match status" value="1"/>
</dbReference>
<dbReference type="STRING" id="469383.Cwoe_4879"/>
<evidence type="ECO:0000256" key="2">
    <source>
        <dbReference type="ARBA" id="ARBA00022741"/>
    </source>
</evidence>
<dbReference type="PROSITE" id="PS50893">
    <property type="entry name" value="ABC_TRANSPORTER_2"/>
    <property type="match status" value="1"/>
</dbReference>
<dbReference type="NCBIfam" id="NF008653">
    <property type="entry name" value="PRK11650.1"/>
    <property type="match status" value="1"/>
</dbReference>
<gene>
    <name evidence="5" type="ordered locus">Cwoe_4879</name>
</gene>
<evidence type="ECO:0000256" key="3">
    <source>
        <dbReference type="ARBA" id="ARBA00022840"/>
    </source>
</evidence>
<reference evidence="5 6" key="1">
    <citation type="journal article" date="2010" name="Stand. Genomic Sci.">
        <title>Complete genome sequence of Conexibacter woesei type strain (ID131577).</title>
        <authorList>
            <person name="Pukall R."/>
            <person name="Lapidus A."/>
            <person name="Glavina Del Rio T."/>
            <person name="Copeland A."/>
            <person name="Tice H."/>
            <person name="Cheng J.-F."/>
            <person name="Lucas S."/>
            <person name="Chen F."/>
            <person name="Nolan M."/>
            <person name="Bruce D."/>
            <person name="Goodwin L."/>
            <person name="Pitluck S."/>
            <person name="Mavromatis K."/>
            <person name="Ivanova N."/>
            <person name="Ovchinnikova G."/>
            <person name="Pati A."/>
            <person name="Chen A."/>
            <person name="Palaniappan K."/>
            <person name="Land M."/>
            <person name="Hauser L."/>
            <person name="Chang Y.-J."/>
            <person name="Jeffries C.D."/>
            <person name="Chain P."/>
            <person name="Meincke L."/>
            <person name="Sims D."/>
            <person name="Brettin T."/>
            <person name="Detter J.C."/>
            <person name="Rohde M."/>
            <person name="Goeker M."/>
            <person name="Bristow J."/>
            <person name="Eisen J.A."/>
            <person name="Markowitz V."/>
            <person name="Kyrpides N.C."/>
            <person name="Klenk H.-P."/>
            <person name="Hugenholtz P."/>
        </authorList>
    </citation>
    <scope>NUCLEOTIDE SEQUENCE [LARGE SCALE GENOMIC DNA]</scope>
    <source>
        <strain evidence="6">DSM 14684 / CIP 108061 / JCM 11494 / NBRC 100937 / ID131577</strain>
    </source>
</reference>
<dbReference type="Proteomes" id="UP000008229">
    <property type="component" value="Chromosome"/>
</dbReference>
<dbReference type="InterPro" id="IPR003593">
    <property type="entry name" value="AAA+_ATPase"/>
</dbReference>
<dbReference type="HOGENOM" id="CLU_000604_1_1_11"/>